<evidence type="ECO:0000256" key="3">
    <source>
        <dbReference type="ARBA" id="ARBA00023172"/>
    </source>
</evidence>
<feature type="region of interest" description="Disordered" evidence="6">
    <location>
        <begin position="633"/>
        <end position="676"/>
    </location>
</feature>
<evidence type="ECO:0000313" key="9">
    <source>
        <dbReference type="EMBL" id="UNM12360.1"/>
    </source>
</evidence>
<dbReference type="Gene3D" id="3.40.50.1390">
    <property type="entry name" value="Resolvase, N-terminal catalytic domain"/>
    <property type="match status" value="1"/>
</dbReference>
<dbReference type="PROSITE" id="PS51737">
    <property type="entry name" value="RECOMBINASE_DNA_BIND"/>
    <property type="match status" value="1"/>
</dbReference>
<evidence type="ECO:0000256" key="2">
    <source>
        <dbReference type="ARBA" id="ARBA00023125"/>
    </source>
</evidence>
<feature type="compositionally biased region" description="Basic residues" evidence="6">
    <location>
        <begin position="649"/>
        <end position="663"/>
    </location>
</feature>
<dbReference type="Pfam" id="PF07508">
    <property type="entry name" value="Recombinase"/>
    <property type="match status" value="1"/>
</dbReference>
<feature type="domain" description="Recombinase" evidence="8">
    <location>
        <begin position="180"/>
        <end position="299"/>
    </location>
</feature>
<dbReference type="InterPro" id="IPR050639">
    <property type="entry name" value="SSR_resolvase"/>
</dbReference>
<dbReference type="InterPro" id="IPR038109">
    <property type="entry name" value="DNA_bind_recomb_sf"/>
</dbReference>
<dbReference type="PANTHER" id="PTHR30461:SF2">
    <property type="entry name" value="SERINE RECOMBINASE PINE-RELATED"/>
    <property type="match status" value="1"/>
</dbReference>
<dbReference type="InterPro" id="IPR025827">
    <property type="entry name" value="Zn_ribbon_recom_dom"/>
</dbReference>
<dbReference type="Pfam" id="PF13408">
    <property type="entry name" value="Zn_ribbon_recom"/>
    <property type="match status" value="1"/>
</dbReference>
<feature type="active site" description="O-(5'-phospho-DNA)-serine intermediate" evidence="4">
    <location>
        <position position="30"/>
    </location>
</feature>
<dbReference type="Gene3D" id="3.90.1750.20">
    <property type="entry name" value="Putative Large Serine Recombinase, Chain B, Domain 2"/>
    <property type="match status" value="1"/>
</dbReference>
<dbReference type="Pfam" id="PF13340">
    <property type="entry name" value="DUF4096"/>
    <property type="match status" value="1"/>
</dbReference>
<evidence type="ECO:0000256" key="1">
    <source>
        <dbReference type="ARBA" id="ARBA00022908"/>
    </source>
</evidence>
<dbReference type="PROSITE" id="PS00397">
    <property type="entry name" value="RECOMBINASES_1"/>
    <property type="match status" value="1"/>
</dbReference>
<keyword evidence="10" id="KW-1185">Reference proteome</keyword>
<keyword evidence="5" id="KW-0175">Coiled coil</keyword>
<dbReference type="CDD" id="cd00338">
    <property type="entry name" value="Ser_Recombinase"/>
    <property type="match status" value="1"/>
</dbReference>
<evidence type="ECO:0000256" key="6">
    <source>
        <dbReference type="SAM" id="MobiDB-lite"/>
    </source>
</evidence>
<feature type="domain" description="Resolvase/invertase-type recombinase catalytic" evidence="7">
    <location>
        <begin position="22"/>
        <end position="172"/>
    </location>
</feature>
<dbReference type="InterPro" id="IPR036162">
    <property type="entry name" value="Resolvase-like_N_sf"/>
</dbReference>
<sequence length="676" mass="75667">MGKTLTSAIKVADRAVRGETLRAVDYLRVSTEEQAKGFGIAYSGKKTARYIERKGWEHVGTYVDDGLSGSLEAHERDDLDRLMHDSRKSPRPFDMVVVNEGRVIGRTGRAFWRWVWELEDLGVYVAVVKKDYDNSTPAGRSQMRKDADYAEEERELIRERTQGGIQEAAEDGMYPGGQVPFGWTVKDGRYAVNKKQAATLRRAYELYMAKRSWQAVALTLNSEGKLTARGQRWTRKNLRRVMTGEAAMNNRIIWRGKNAARRADGTLIYGEQVIIDLPKIFKKKETKALRAALEAQPRQAPARGRVYIVSGLLTSPCGSVYRGHNHRAGVYDYQCKGRTEAYAGAGGTCNCPALNADSVEESIWADVVALLGDAERMKAMAKEWIGEIASEHVDHVSRLAQLDQQIAEQSQVIDVTMPVAARQAAKRGLVGAEAEAAVETAIRPLAQDLANLEKMRSEVTAWQREAEEVTRRARDFERLAGIVRDNLTADLTPELKAELLYLLDCQVEVVQCAPKRLGVACALREWFASRKRSVPTLTDEGWERIKHLMGGSRSKMDRRLVVEALLHKARTGARWKDMPAEYGNPRSLQTQTDRWLASGTWEAAMELLKDEPGESVWSPEPTEFKVSLKPLAIESRIGDGTQDGSSTALRRRTPYARRSPAGRRRAELSGRAPRSP</sequence>
<feature type="coiled-coil region" evidence="5">
    <location>
        <begin position="445"/>
        <end position="479"/>
    </location>
</feature>
<keyword evidence="2" id="KW-0238">DNA-binding</keyword>
<reference evidence="9 10" key="1">
    <citation type="submission" date="2021-03" db="EMBL/GenBank/DDBJ databases">
        <title>Complete genome of Streptomyces formicae strain 1H-GS9 (DSM 100524).</title>
        <authorList>
            <person name="Atanasov K.E."/>
            <person name="Altabella T."/>
            <person name="Ferrer A."/>
        </authorList>
    </citation>
    <scope>NUCLEOTIDE SEQUENCE [LARGE SCALE GENOMIC DNA]</scope>
    <source>
        <strain evidence="9 10">1H-GS9</strain>
    </source>
</reference>
<dbReference type="Proteomes" id="UP000828924">
    <property type="component" value="Chromosome"/>
</dbReference>
<proteinExistence type="predicted"/>
<dbReference type="SMART" id="SM00857">
    <property type="entry name" value="Resolvase"/>
    <property type="match status" value="1"/>
</dbReference>
<name>A0ABY3WKZ6_9ACTN</name>
<organism evidence="9 10">
    <name type="scientific">Streptomyces formicae</name>
    <dbReference type="NCBI Taxonomy" id="1616117"/>
    <lineage>
        <taxon>Bacteria</taxon>
        <taxon>Bacillati</taxon>
        <taxon>Actinomycetota</taxon>
        <taxon>Actinomycetes</taxon>
        <taxon>Kitasatosporales</taxon>
        <taxon>Streptomycetaceae</taxon>
        <taxon>Streptomyces</taxon>
    </lineage>
</organism>
<keyword evidence="1" id="KW-0229">DNA integration</keyword>
<evidence type="ECO:0000256" key="4">
    <source>
        <dbReference type="PROSITE-ProRule" id="PRU10137"/>
    </source>
</evidence>
<dbReference type="SUPFAM" id="SSF53041">
    <property type="entry name" value="Resolvase-like"/>
    <property type="match status" value="1"/>
</dbReference>
<evidence type="ECO:0000259" key="7">
    <source>
        <dbReference type="PROSITE" id="PS51736"/>
    </source>
</evidence>
<accession>A0ABY3WKZ6</accession>
<dbReference type="RefSeq" id="WP_242330968.1">
    <property type="nucleotide sequence ID" value="NZ_CP071872.1"/>
</dbReference>
<dbReference type="InterPro" id="IPR006119">
    <property type="entry name" value="Resolv_N"/>
</dbReference>
<evidence type="ECO:0000313" key="10">
    <source>
        <dbReference type="Proteomes" id="UP000828924"/>
    </source>
</evidence>
<gene>
    <name evidence="9" type="ORF">J4032_13145</name>
</gene>
<evidence type="ECO:0000259" key="8">
    <source>
        <dbReference type="PROSITE" id="PS51737"/>
    </source>
</evidence>
<dbReference type="InterPro" id="IPR011109">
    <property type="entry name" value="DNA_bind_recombinase_dom"/>
</dbReference>
<dbReference type="PROSITE" id="PS51736">
    <property type="entry name" value="RECOMBINASES_3"/>
    <property type="match status" value="1"/>
</dbReference>
<dbReference type="InterPro" id="IPR025161">
    <property type="entry name" value="IS402-like_dom"/>
</dbReference>
<dbReference type="Pfam" id="PF00239">
    <property type="entry name" value="Resolvase"/>
    <property type="match status" value="1"/>
</dbReference>
<evidence type="ECO:0000256" key="5">
    <source>
        <dbReference type="SAM" id="Coils"/>
    </source>
</evidence>
<keyword evidence="3" id="KW-0233">DNA recombination</keyword>
<dbReference type="EMBL" id="CP071872">
    <property type="protein sequence ID" value="UNM12360.1"/>
    <property type="molecule type" value="Genomic_DNA"/>
</dbReference>
<dbReference type="InterPro" id="IPR006118">
    <property type="entry name" value="Recombinase_CS"/>
</dbReference>
<protein>
    <submittedName>
        <fullName evidence="9">Recombinase family protein</fullName>
    </submittedName>
</protein>
<dbReference type="PANTHER" id="PTHR30461">
    <property type="entry name" value="DNA-INVERTASE FROM LAMBDOID PROPHAGE"/>
    <property type="match status" value="1"/>
</dbReference>